<dbReference type="PROSITE" id="PS51257">
    <property type="entry name" value="PROKAR_LIPOPROTEIN"/>
    <property type="match status" value="1"/>
</dbReference>
<keyword evidence="2" id="KW-0732">Signal</keyword>
<dbReference type="EMBL" id="LRQI01000087">
    <property type="protein sequence ID" value="KXA36733.1"/>
    <property type="molecule type" value="Genomic_DNA"/>
</dbReference>
<feature type="chain" id="PRO_5044833218" description="EMYY motif lipoprotein" evidence="2">
    <location>
        <begin position="31"/>
        <end position="298"/>
    </location>
</feature>
<keyword evidence="1" id="KW-0175">Coiled coil</keyword>
<organism evidence="3 4">
    <name type="scientific">Staphylococcus lugdunensis</name>
    <dbReference type="NCBI Taxonomy" id="28035"/>
    <lineage>
        <taxon>Bacteria</taxon>
        <taxon>Bacillati</taxon>
        <taxon>Bacillota</taxon>
        <taxon>Bacilli</taxon>
        <taxon>Bacillales</taxon>
        <taxon>Staphylococcaceae</taxon>
        <taxon>Staphylococcus</taxon>
    </lineage>
</organism>
<protein>
    <recommendedName>
        <fullName evidence="5">EMYY motif lipoprotein</fullName>
    </recommendedName>
</protein>
<evidence type="ECO:0000313" key="3">
    <source>
        <dbReference type="EMBL" id="KXA36733.1"/>
    </source>
</evidence>
<dbReference type="Proteomes" id="UP000070063">
    <property type="component" value="Unassembled WGS sequence"/>
</dbReference>
<evidence type="ECO:0000256" key="1">
    <source>
        <dbReference type="SAM" id="Coils"/>
    </source>
</evidence>
<evidence type="ECO:0000256" key="2">
    <source>
        <dbReference type="SAM" id="SignalP"/>
    </source>
</evidence>
<accession>A0ABD4ED87</accession>
<reference evidence="3 4" key="1">
    <citation type="submission" date="2016-01" db="EMBL/GenBank/DDBJ databases">
        <authorList>
            <person name="Mitreva M."/>
            <person name="Pepin K.H."/>
            <person name="Mihindukulasuriya K.A."/>
            <person name="Fulton R."/>
            <person name="Fronick C."/>
            <person name="O'Laughlin M."/>
            <person name="Miner T."/>
            <person name="Herter B."/>
            <person name="Rosa B.A."/>
            <person name="Cordes M."/>
            <person name="Tomlinson C."/>
            <person name="Wollam A."/>
            <person name="Palsikar V.B."/>
            <person name="Mardis E.R."/>
            <person name="Wilson R.K."/>
        </authorList>
    </citation>
    <scope>NUCLEOTIDE SEQUENCE [LARGE SCALE GENOMIC DNA]</scope>
    <source>
        <strain evidence="3 4">MJR7738</strain>
    </source>
</reference>
<feature type="signal peptide" evidence="2">
    <location>
        <begin position="1"/>
        <end position="30"/>
    </location>
</feature>
<evidence type="ECO:0000313" key="4">
    <source>
        <dbReference type="Proteomes" id="UP000070063"/>
    </source>
</evidence>
<dbReference type="AlphaFoldDB" id="A0ABD4ED87"/>
<proteinExistence type="predicted"/>
<dbReference type="NCBIfam" id="NF033194">
    <property type="entry name" value="lipo_EMYY"/>
    <property type="match status" value="1"/>
</dbReference>
<comment type="caution">
    <text evidence="3">The sequence shown here is derived from an EMBL/GenBank/DDBJ whole genome shotgun (WGS) entry which is preliminary data.</text>
</comment>
<feature type="coiled-coil region" evidence="1">
    <location>
        <begin position="154"/>
        <end position="201"/>
    </location>
</feature>
<dbReference type="InterPro" id="IPR048013">
    <property type="entry name" value="EMYY_lipop"/>
</dbReference>
<gene>
    <name evidence="3" type="ORF">HMPREF3225_02093</name>
</gene>
<name>A0ABD4ED87_STALU</name>
<sequence>MFVDRSANMRKFTVISIILCCLLLVSCSNDEQSAAKQFEKDLAPAEAKQEDVEKVMDSIQLKQIEQLSNTDTTDKNKKDFEILQKDMHRHLLPTFEKYEKLAKSTPAKTKEAKALKKDYLATVKQKRAKINELMDFIELCNKSIKANEEILDYTKVFEKKRSKVEEDIKNAQNQEDAKQLTLKLENNNEDLKNAAKKYLNNSQKAHPEDEVDRHIIPLIKKQILDINQTNITDKNVNSARKNAIEMYYSLQNYYETRVTTIKLSNQIKKINVEQLPKEGKDLSKLDDDFYQRLKQKQH</sequence>
<evidence type="ECO:0008006" key="5">
    <source>
        <dbReference type="Google" id="ProtNLM"/>
    </source>
</evidence>